<keyword evidence="12" id="KW-1185">Reference proteome</keyword>
<feature type="signal peptide" evidence="10">
    <location>
        <begin position="1"/>
        <end position="24"/>
    </location>
</feature>
<accession>A0AA39TZR6</accession>
<evidence type="ECO:0000256" key="4">
    <source>
        <dbReference type="ARBA" id="ARBA00022525"/>
    </source>
</evidence>
<comment type="subcellular location">
    <subcellularLocation>
        <location evidence="1">Secreted</location>
        <location evidence="1">Cell wall</location>
    </subcellularLocation>
</comment>
<comment type="caution">
    <text evidence="11">The sequence shown here is derived from an EMBL/GenBank/DDBJ whole genome shotgun (WGS) entry which is preliminary data.</text>
</comment>
<reference evidence="11" key="2">
    <citation type="submission" date="2023-06" db="EMBL/GenBank/DDBJ databases">
        <authorList>
            <person name="Swenson N.G."/>
            <person name="Wegrzyn J.L."/>
            <person name="Mcevoy S.L."/>
        </authorList>
    </citation>
    <scope>NUCLEOTIDE SEQUENCE</scope>
    <source>
        <strain evidence="11">NS2018</strain>
        <tissue evidence="11">Leaf</tissue>
    </source>
</reference>
<evidence type="ECO:0000256" key="3">
    <source>
        <dbReference type="ARBA" id="ARBA00022512"/>
    </source>
</evidence>
<keyword evidence="5 9" id="KW-0378">Hydrolase</keyword>
<dbReference type="EMBL" id="JAUESC010000001">
    <property type="protein sequence ID" value="KAK0608699.1"/>
    <property type="molecule type" value="Genomic_DNA"/>
</dbReference>
<evidence type="ECO:0000256" key="6">
    <source>
        <dbReference type="ARBA" id="ARBA00023295"/>
    </source>
</evidence>
<comment type="similarity">
    <text evidence="2 9">Belongs to the glycosyl hydrolase 28 family.</text>
</comment>
<evidence type="ECO:0000256" key="8">
    <source>
        <dbReference type="PROSITE-ProRule" id="PRU10052"/>
    </source>
</evidence>
<organism evidence="11 12">
    <name type="scientific">Acer saccharum</name>
    <name type="common">Sugar maple</name>
    <dbReference type="NCBI Taxonomy" id="4024"/>
    <lineage>
        <taxon>Eukaryota</taxon>
        <taxon>Viridiplantae</taxon>
        <taxon>Streptophyta</taxon>
        <taxon>Embryophyta</taxon>
        <taxon>Tracheophyta</taxon>
        <taxon>Spermatophyta</taxon>
        <taxon>Magnoliopsida</taxon>
        <taxon>eudicotyledons</taxon>
        <taxon>Gunneridae</taxon>
        <taxon>Pentapetalae</taxon>
        <taxon>rosids</taxon>
        <taxon>malvids</taxon>
        <taxon>Sapindales</taxon>
        <taxon>Sapindaceae</taxon>
        <taxon>Hippocastanoideae</taxon>
        <taxon>Acereae</taxon>
        <taxon>Acer</taxon>
    </lineage>
</organism>
<evidence type="ECO:0000313" key="12">
    <source>
        <dbReference type="Proteomes" id="UP001168877"/>
    </source>
</evidence>
<dbReference type="InterPro" id="IPR000743">
    <property type="entry name" value="Glyco_hydro_28"/>
</dbReference>
<dbReference type="SMART" id="SM00710">
    <property type="entry name" value="PbH1"/>
    <property type="match status" value="5"/>
</dbReference>
<dbReference type="FunFam" id="2.160.20.10:FF:000004">
    <property type="entry name" value="Pectin lyase-like superfamily protein"/>
    <property type="match status" value="1"/>
</dbReference>
<keyword evidence="3" id="KW-0134">Cell wall</keyword>
<evidence type="ECO:0000256" key="1">
    <source>
        <dbReference type="ARBA" id="ARBA00004191"/>
    </source>
</evidence>
<keyword evidence="7" id="KW-0961">Cell wall biogenesis/degradation</keyword>
<dbReference type="InterPro" id="IPR006626">
    <property type="entry name" value="PbH1"/>
</dbReference>
<keyword evidence="6 9" id="KW-0326">Glycosidase</keyword>
<protein>
    <recommendedName>
        <fullName evidence="13">Polygalacturonase</fullName>
    </recommendedName>
</protein>
<proteinExistence type="inferred from homology"/>
<dbReference type="GO" id="GO:0004650">
    <property type="term" value="F:polygalacturonase activity"/>
    <property type="evidence" value="ECO:0007669"/>
    <property type="project" value="InterPro"/>
</dbReference>
<dbReference type="PROSITE" id="PS00502">
    <property type="entry name" value="POLYGALACTURONASE"/>
    <property type="match status" value="1"/>
</dbReference>
<keyword evidence="10" id="KW-0732">Signal</keyword>
<evidence type="ECO:0000256" key="9">
    <source>
        <dbReference type="RuleBase" id="RU361169"/>
    </source>
</evidence>
<evidence type="ECO:0000256" key="7">
    <source>
        <dbReference type="ARBA" id="ARBA00023316"/>
    </source>
</evidence>
<dbReference type="GO" id="GO:0071555">
    <property type="term" value="P:cell wall organization"/>
    <property type="evidence" value="ECO:0007669"/>
    <property type="project" value="UniProtKB-KW"/>
</dbReference>
<dbReference type="InterPro" id="IPR012334">
    <property type="entry name" value="Pectin_lyas_fold"/>
</dbReference>
<evidence type="ECO:0000256" key="10">
    <source>
        <dbReference type="SAM" id="SignalP"/>
    </source>
</evidence>
<sequence length="393" mass="42019">MAKLFSYIFLLMIVVLLYQSSSSALTTYNVLSFGARGNGVTDSTQAFISAWSAACASTGPTRIYVPKGRYFLGSVAFNGDCKSLEITLQIDGTLIAPADYHVLGQFKNWVSFDGVNRVSIIGGAFDAKGSALWACKAGAATNCPDGATTLRITNSTNIRINGLVSLNSQLYHIVIDGCQNVNIEGVKVIASGESPNTDGIHIEESTNVAIMNSVMKTGDDCISIGPGTTNLWIERVTCGPGHGISIGSLGQDMKEDGVQNVTVKNTTFIGTQNGLRIKTWARPSNGFVQGVQFIGAFMYYVENPLVIDQSYCPHDLNCPDKVSGIQISDVTFQDIRGVSTAPIAINFDCSVKFPCKGIKLQNVNLKYLKQEAQSSCTNVIGEALGLVKPDGCF</sequence>
<feature type="active site" evidence="8">
    <location>
        <position position="242"/>
    </location>
</feature>
<evidence type="ECO:0008006" key="13">
    <source>
        <dbReference type="Google" id="ProtNLM"/>
    </source>
</evidence>
<dbReference type="SUPFAM" id="SSF51126">
    <property type="entry name" value="Pectin lyase-like"/>
    <property type="match status" value="1"/>
</dbReference>
<dbReference type="InterPro" id="IPR011050">
    <property type="entry name" value="Pectin_lyase_fold/virulence"/>
</dbReference>
<dbReference type="GO" id="GO:0005975">
    <property type="term" value="P:carbohydrate metabolic process"/>
    <property type="evidence" value="ECO:0007669"/>
    <property type="project" value="InterPro"/>
</dbReference>
<keyword evidence="4" id="KW-0964">Secreted</keyword>
<dbReference type="PANTHER" id="PTHR31375">
    <property type="match status" value="1"/>
</dbReference>
<reference evidence="11" key="1">
    <citation type="journal article" date="2022" name="Plant J.">
        <title>Strategies of tolerance reflected in two North American maple genomes.</title>
        <authorList>
            <person name="McEvoy S.L."/>
            <person name="Sezen U.U."/>
            <person name="Trouern-Trend A."/>
            <person name="McMahon S.M."/>
            <person name="Schaberg P.G."/>
            <person name="Yang J."/>
            <person name="Wegrzyn J.L."/>
            <person name="Swenson N.G."/>
        </authorList>
    </citation>
    <scope>NUCLEOTIDE SEQUENCE</scope>
    <source>
        <strain evidence="11">NS2018</strain>
    </source>
</reference>
<dbReference type="Gene3D" id="2.160.20.10">
    <property type="entry name" value="Single-stranded right-handed beta-helix, Pectin lyase-like"/>
    <property type="match status" value="1"/>
</dbReference>
<dbReference type="AlphaFoldDB" id="A0AA39TZR6"/>
<name>A0AA39TZR6_ACESA</name>
<evidence type="ECO:0000256" key="5">
    <source>
        <dbReference type="ARBA" id="ARBA00022801"/>
    </source>
</evidence>
<feature type="chain" id="PRO_5041391497" description="Polygalacturonase" evidence="10">
    <location>
        <begin position="25"/>
        <end position="393"/>
    </location>
</feature>
<evidence type="ECO:0000256" key="2">
    <source>
        <dbReference type="ARBA" id="ARBA00008834"/>
    </source>
</evidence>
<evidence type="ECO:0000313" key="11">
    <source>
        <dbReference type="EMBL" id="KAK0608699.1"/>
    </source>
</evidence>
<dbReference type="Pfam" id="PF00295">
    <property type="entry name" value="Glyco_hydro_28"/>
    <property type="match status" value="1"/>
</dbReference>
<gene>
    <name evidence="11" type="ORF">LWI29_034616</name>
</gene>
<dbReference type="Proteomes" id="UP001168877">
    <property type="component" value="Unassembled WGS sequence"/>
</dbReference>